<gene>
    <name evidence="2" type="ORF">G7043_34130</name>
</gene>
<keyword evidence="3" id="KW-1185">Reference proteome</keyword>
<organism evidence="2 3">
    <name type="scientific">Lentzea alba</name>
    <dbReference type="NCBI Taxonomy" id="2714351"/>
    <lineage>
        <taxon>Bacteria</taxon>
        <taxon>Bacillati</taxon>
        <taxon>Actinomycetota</taxon>
        <taxon>Actinomycetes</taxon>
        <taxon>Pseudonocardiales</taxon>
        <taxon>Pseudonocardiaceae</taxon>
        <taxon>Lentzea</taxon>
    </lineage>
</organism>
<comment type="caution">
    <text evidence="2">The sequence shown here is derived from an EMBL/GenBank/DDBJ whole genome shotgun (WGS) entry which is preliminary data.</text>
</comment>
<evidence type="ECO:0000313" key="3">
    <source>
        <dbReference type="Proteomes" id="UP000481360"/>
    </source>
</evidence>
<dbReference type="RefSeq" id="WP_166052773.1">
    <property type="nucleotide sequence ID" value="NZ_JAAMPJ010000011.1"/>
</dbReference>
<dbReference type="InterPro" id="IPR025141">
    <property type="entry name" value="DUF4082"/>
</dbReference>
<dbReference type="Pfam" id="PF13313">
    <property type="entry name" value="DUF4082"/>
    <property type="match status" value="2"/>
</dbReference>
<dbReference type="AlphaFoldDB" id="A0A7C9VV98"/>
<dbReference type="Proteomes" id="UP000481360">
    <property type="component" value="Unassembled WGS sequence"/>
</dbReference>
<dbReference type="SUPFAM" id="SSF52317">
    <property type="entry name" value="Class I glutamine amidotransferase-like"/>
    <property type="match status" value="1"/>
</dbReference>
<dbReference type="InterPro" id="IPR029062">
    <property type="entry name" value="Class_I_gatase-like"/>
</dbReference>
<evidence type="ECO:0000259" key="1">
    <source>
        <dbReference type="Pfam" id="PF13313"/>
    </source>
</evidence>
<protein>
    <submittedName>
        <fullName evidence="2">DUF4082 domain-containing protein</fullName>
    </submittedName>
</protein>
<dbReference type="Gene3D" id="3.40.50.880">
    <property type="match status" value="1"/>
</dbReference>
<reference evidence="2 3" key="1">
    <citation type="submission" date="2020-03" db="EMBL/GenBank/DDBJ databases">
        <title>Isolation and identification of active actinomycetes.</title>
        <authorList>
            <person name="Sun X."/>
        </authorList>
    </citation>
    <scope>NUCLEOTIDE SEQUENCE [LARGE SCALE GENOMIC DNA]</scope>
    <source>
        <strain evidence="2 3">NEAU-D13</strain>
    </source>
</reference>
<sequence length="926" mass="99050">MAAENTTGSVAAAQGGNLVAAAGPYSIWGPTDTPAVISESDTDSLELGVRFRADTAGRITGVRFYKGAGNGGTHTGSVWTADGIRLATATFTNETATGWQTATFATPVQVQPNTSYIASYFAPQGRYSASYNYFTTPRVNGPLTAPASRTAEPNGVFRYGATSAFPNSTHLSANYWVDVIFESVPLDQGFGGPVLLIKSDAHPFSRYFSEILRAEGIGSFTTVDLAAVTATVLGQHDVAILGEIPLTQAQATMFTDWVNAGGNLIASRPDKKLSGLLGLTDQNATLSNAYLLIDPAQVPGLPNTTLQFHSTADRYTATSATTVATLYSNATTATNSPAVTIRQVNSGHAVAFTYDLARSVVQTRQGNPAWAGMERDGDDPLRPVDLFFGAKQGDVQPDWIDFGKVAIPQADEQQRLLTNVLALVNRAKKPIPKTWYLPKGLKAAIVMALDDHGVPNGTQTYFNQLNANTPAGAQLNQWEALRATSWMFVDGATMTDAQAATYHSQGFDLGIHVNTGCADWTPASLAASFTSELALWASTYPSLPAQTGNRTHCIVWSDWATQPKVELSKGIRMDLNYYYAPDWWVQNRPGMFTGSGLPMRFADLDGSMIDVYQVVSQLVDENGITYPGGIDAMLDKALGSEGYYGVFGTHYYISGDNFGTHVINSAKARGVPMITGKQILDWTDGRNASFFSQIAWSGNNLTFTATVDGRTNGMLRGMLPVQSVKGALTGLTRNGSAVAYTQETIKGVTYAMFPATSGNFSAAYTPHTFPASFFAQSTPTNVTTTDTSAGELGFKFVPAVNGKITHVKFHKGPQNLGTHTVSVWSSTGTRLATATATNETPTGWQTVALPAPLNVTAGQTYIASYFCPGGRYSYDYDYFNQARTSGPLTAPSSVASGGNGVYALGSNFPNQTYRALNYWVDVIFTQ</sequence>
<name>A0A7C9VV98_9PSEU</name>
<feature type="domain" description="DUF4082" evidence="1">
    <location>
        <begin position="777"/>
        <end position="920"/>
    </location>
</feature>
<evidence type="ECO:0000313" key="2">
    <source>
        <dbReference type="EMBL" id="NGY63972.1"/>
    </source>
</evidence>
<dbReference type="EMBL" id="JAAMPJ010000011">
    <property type="protein sequence ID" value="NGY63972.1"/>
    <property type="molecule type" value="Genomic_DNA"/>
</dbReference>
<accession>A0A7C9VV98</accession>
<feature type="domain" description="DUF4082" evidence="1">
    <location>
        <begin position="32"/>
        <end position="177"/>
    </location>
</feature>
<proteinExistence type="predicted"/>